<feature type="transmembrane region" description="Helical" evidence="1">
    <location>
        <begin position="60"/>
        <end position="82"/>
    </location>
</feature>
<keyword evidence="1" id="KW-0472">Membrane</keyword>
<accession>A0A2A9ELW0</accession>
<dbReference type="RefSeq" id="WP_098484064.1">
    <property type="nucleotide sequence ID" value="NZ_PDJI01000004.1"/>
</dbReference>
<feature type="transmembrane region" description="Helical" evidence="1">
    <location>
        <begin position="15"/>
        <end position="40"/>
    </location>
</feature>
<dbReference type="Pfam" id="PF23493">
    <property type="entry name" value="CysS_C"/>
    <property type="match status" value="1"/>
</dbReference>
<dbReference type="InterPro" id="IPR056411">
    <property type="entry name" value="CysS_C"/>
</dbReference>
<dbReference type="AlphaFoldDB" id="A0A2A9ELW0"/>
<evidence type="ECO:0000259" key="3">
    <source>
        <dbReference type="Pfam" id="PF23494"/>
    </source>
</evidence>
<feature type="domain" description="YqeB PH" evidence="3">
    <location>
        <begin position="5"/>
        <end position="151"/>
    </location>
</feature>
<reference evidence="4 5" key="1">
    <citation type="submission" date="2017-10" db="EMBL/GenBank/DDBJ databases">
        <title>Sequencing the genomes of 1000 actinobacteria strains.</title>
        <authorList>
            <person name="Klenk H.-P."/>
        </authorList>
    </citation>
    <scope>NUCLEOTIDE SEQUENCE [LARGE SCALE GENOMIC DNA]</scope>
    <source>
        <strain evidence="4 5">DSM 21838</strain>
    </source>
</reference>
<comment type="caution">
    <text evidence="4">The sequence shown here is derived from an EMBL/GenBank/DDBJ whole genome shotgun (WGS) entry which is preliminary data.</text>
</comment>
<gene>
    <name evidence="4" type="ORF">ATJ97_2597</name>
</gene>
<dbReference type="InterPro" id="IPR057798">
    <property type="entry name" value="PH_YqeB"/>
</dbReference>
<name>A0A2A9ELW0_9MICO</name>
<dbReference type="Pfam" id="PF23494">
    <property type="entry name" value="bPH_10"/>
    <property type="match status" value="1"/>
</dbReference>
<dbReference type="OrthoDB" id="3267452at2"/>
<evidence type="ECO:0000256" key="1">
    <source>
        <dbReference type="SAM" id="Phobius"/>
    </source>
</evidence>
<proteinExistence type="predicted"/>
<keyword evidence="5" id="KW-1185">Reference proteome</keyword>
<evidence type="ECO:0000259" key="2">
    <source>
        <dbReference type="Pfam" id="PF23493"/>
    </source>
</evidence>
<feature type="domain" description="Cysteinyl-tRNA ligase anticodon binding" evidence="2">
    <location>
        <begin position="171"/>
        <end position="225"/>
    </location>
</feature>
<evidence type="ECO:0000313" key="5">
    <source>
        <dbReference type="Proteomes" id="UP000222106"/>
    </source>
</evidence>
<sequence>MAGTTSVRLPRRVRAALFAGHPVAGALLGLLTGLGLEGLAQVSAGFDGVLGVGGHVGEPVALAVMAGLGLLVGVLLAVTVYGESLRATVSDRALTLEWDDARVSVPRHLVTTVVLAQDLVLIGPGTVELARVRCDLDRAALRDALDRHGFPRPVESDPHDDAFVPVCPAAGLTTDDLRLLEARSAALADGSHGDAELLRRQLAARGIMVRDLHRPGRRSTGQQWRAVEALLAPQVAAA</sequence>
<keyword evidence="1" id="KW-1133">Transmembrane helix</keyword>
<evidence type="ECO:0000313" key="4">
    <source>
        <dbReference type="EMBL" id="PFG40077.1"/>
    </source>
</evidence>
<keyword evidence="1" id="KW-0812">Transmembrane</keyword>
<organism evidence="4 5">
    <name type="scientific">Georgenia soli</name>
    <dbReference type="NCBI Taxonomy" id="638953"/>
    <lineage>
        <taxon>Bacteria</taxon>
        <taxon>Bacillati</taxon>
        <taxon>Actinomycetota</taxon>
        <taxon>Actinomycetes</taxon>
        <taxon>Micrococcales</taxon>
        <taxon>Bogoriellaceae</taxon>
        <taxon>Georgenia</taxon>
    </lineage>
</organism>
<dbReference type="EMBL" id="PDJI01000004">
    <property type="protein sequence ID" value="PFG40077.1"/>
    <property type="molecule type" value="Genomic_DNA"/>
</dbReference>
<protein>
    <submittedName>
        <fullName evidence="4">Uncharacterized protein</fullName>
    </submittedName>
</protein>
<dbReference type="Proteomes" id="UP000222106">
    <property type="component" value="Unassembled WGS sequence"/>
</dbReference>